<dbReference type="EMBL" id="JABBGC010000002">
    <property type="protein sequence ID" value="NML39364.1"/>
    <property type="molecule type" value="Genomic_DNA"/>
</dbReference>
<organism evidence="4 5">
    <name type="scientific">Chitinophaga fulva</name>
    <dbReference type="NCBI Taxonomy" id="2728842"/>
    <lineage>
        <taxon>Bacteria</taxon>
        <taxon>Pseudomonadati</taxon>
        <taxon>Bacteroidota</taxon>
        <taxon>Chitinophagia</taxon>
        <taxon>Chitinophagales</taxon>
        <taxon>Chitinophagaceae</taxon>
        <taxon>Chitinophaga</taxon>
    </lineage>
</organism>
<feature type="domain" description="Protein FecR C-terminal" evidence="3">
    <location>
        <begin position="270"/>
        <end position="336"/>
    </location>
</feature>
<dbReference type="AlphaFoldDB" id="A0A848GLT6"/>
<dbReference type="PIRSF" id="PIRSF018266">
    <property type="entry name" value="FecR"/>
    <property type="match status" value="1"/>
</dbReference>
<feature type="domain" description="FecR protein" evidence="2">
    <location>
        <begin position="132"/>
        <end position="225"/>
    </location>
</feature>
<dbReference type="Pfam" id="PF16344">
    <property type="entry name" value="FecR_C"/>
    <property type="match status" value="1"/>
</dbReference>
<dbReference type="PANTHER" id="PTHR30273">
    <property type="entry name" value="PERIPLASMIC SIGNAL SENSOR AND SIGMA FACTOR ACTIVATOR FECR-RELATED"/>
    <property type="match status" value="1"/>
</dbReference>
<name>A0A848GLT6_9BACT</name>
<dbReference type="RefSeq" id="WP_169226450.1">
    <property type="nucleotide sequence ID" value="NZ_JABBGC010000002.1"/>
</dbReference>
<evidence type="ECO:0000256" key="1">
    <source>
        <dbReference type="SAM" id="Phobius"/>
    </source>
</evidence>
<keyword evidence="5" id="KW-1185">Reference proteome</keyword>
<accession>A0A848GLT6</accession>
<comment type="caution">
    <text evidence="4">The sequence shown here is derived from an EMBL/GenBank/DDBJ whole genome shotgun (WGS) entry which is preliminary data.</text>
</comment>
<protein>
    <recommendedName>
        <fullName evidence="6">DUF4974 domain-containing protein</fullName>
    </recommendedName>
</protein>
<dbReference type="InterPro" id="IPR006860">
    <property type="entry name" value="FecR"/>
</dbReference>
<reference evidence="4 5" key="1">
    <citation type="submission" date="2020-04" db="EMBL/GenBank/DDBJ databases">
        <title>Chitinophaga sp. G-6-1-13 sp. nov., isolated from soil.</title>
        <authorList>
            <person name="Dahal R.H."/>
            <person name="Chaudhary D.K."/>
        </authorList>
    </citation>
    <scope>NUCLEOTIDE SEQUENCE [LARGE SCALE GENOMIC DNA]</scope>
    <source>
        <strain evidence="4 5">G-6-1-13</strain>
    </source>
</reference>
<dbReference type="GO" id="GO:0016989">
    <property type="term" value="F:sigma factor antagonist activity"/>
    <property type="evidence" value="ECO:0007669"/>
    <property type="project" value="TreeGrafter"/>
</dbReference>
<dbReference type="Gene3D" id="2.60.120.1440">
    <property type="match status" value="1"/>
</dbReference>
<dbReference type="Proteomes" id="UP000583266">
    <property type="component" value="Unassembled WGS sequence"/>
</dbReference>
<evidence type="ECO:0000259" key="2">
    <source>
        <dbReference type="Pfam" id="PF04773"/>
    </source>
</evidence>
<evidence type="ECO:0000259" key="3">
    <source>
        <dbReference type="Pfam" id="PF16344"/>
    </source>
</evidence>
<keyword evidence="1" id="KW-1133">Transmembrane helix</keyword>
<sequence length="341" mass="38745">MQRDKPDNETYSVTALVGNPSFVRWVLQNDPTVAAQWETWIAAAPEHAVMAQTARQLLLQIRFAEHEPTAETLTASYTRFAHSISRLRQEPTKRGRLYAVLSWRNAAIWIGLLAGVGAASWYTWRQKTTLAVSTTFGETRQIVLPDSSRVTLQANSRLTYRRSLNGQLREAWLNGEAYFRVNQDNKAAGFVVHTPDADVTVLGTTFDLKQRHHQTTVFLQSGKVRIDFHDPQQTSRILSPGDLVEYDAQDRKVSASRTDSSYSSWVQGKLTLVDAPLSDIIDILENNYGEKVVVNDEKIKQRKIEGIIYLESKADILFIISNVLDIQISRRNDTMYFSNRK</sequence>
<dbReference type="Gene3D" id="3.55.50.30">
    <property type="match status" value="1"/>
</dbReference>
<proteinExistence type="predicted"/>
<keyword evidence="1" id="KW-0472">Membrane</keyword>
<keyword evidence="1" id="KW-0812">Transmembrane</keyword>
<dbReference type="PANTHER" id="PTHR30273:SF2">
    <property type="entry name" value="PROTEIN FECR"/>
    <property type="match status" value="1"/>
</dbReference>
<dbReference type="InterPro" id="IPR012373">
    <property type="entry name" value="Ferrdict_sens_TM"/>
</dbReference>
<feature type="transmembrane region" description="Helical" evidence="1">
    <location>
        <begin position="106"/>
        <end position="124"/>
    </location>
</feature>
<evidence type="ECO:0008006" key="6">
    <source>
        <dbReference type="Google" id="ProtNLM"/>
    </source>
</evidence>
<gene>
    <name evidence="4" type="ORF">HHL17_19345</name>
</gene>
<evidence type="ECO:0000313" key="5">
    <source>
        <dbReference type="Proteomes" id="UP000583266"/>
    </source>
</evidence>
<dbReference type="Pfam" id="PF04773">
    <property type="entry name" value="FecR"/>
    <property type="match status" value="1"/>
</dbReference>
<evidence type="ECO:0000313" key="4">
    <source>
        <dbReference type="EMBL" id="NML39364.1"/>
    </source>
</evidence>
<dbReference type="InterPro" id="IPR032508">
    <property type="entry name" value="FecR_C"/>
</dbReference>